<comment type="function">
    <text evidence="1">Has kinase activity and phosphorylates inositol-1,3,4,5,6-pentakisphosphate (Ins(1,3,4,5,6)P5) to produce 1,2,3,4,5,6-hexakisphosphate (InsP6), also known as phytate.</text>
</comment>
<comment type="domain">
    <text evidence="9">The EXKPK motif is conserved in inositol-pentakisphosphate 2-kinases of both family 1 and 2.</text>
</comment>
<evidence type="ECO:0000256" key="1">
    <source>
        <dbReference type="ARBA" id="ARBA00003979"/>
    </source>
</evidence>
<keyword evidence="5 9" id="KW-0808">Transferase</keyword>
<dbReference type="Proteomes" id="UP000019478">
    <property type="component" value="Unassembled WGS sequence"/>
</dbReference>
<dbReference type="Pfam" id="PF06090">
    <property type="entry name" value="Ins_P5_2-kin"/>
    <property type="match status" value="2"/>
</dbReference>
<dbReference type="GO" id="GO:0032958">
    <property type="term" value="P:inositol phosphate biosynthetic process"/>
    <property type="evidence" value="ECO:0007669"/>
    <property type="project" value="TreeGrafter"/>
</dbReference>
<comment type="similarity">
    <text evidence="2">Belongs to the IPK1 type 1 family.</text>
</comment>
<keyword evidence="7 9" id="KW-0418">Kinase</keyword>
<dbReference type="eggNOG" id="ENOG502S7VH">
    <property type="taxonomic scope" value="Eukaryota"/>
</dbReference>
<evidence type="ECO:0000256" key="6">
    <source>
        <dbReference type="ARBA" id="ARBA00022741"/>
    </source>
</evidence>
<dbReference type="PANTHER" id="PTHR14456">
    <property type="entry name" value="INOSITOL POLYPHOSPHATE KINASE 1"/>
    <property type="match status" value="1"/>
</dbReference>
<evidence type="ECO:0000256" key="3">
    <source>
        <dbReference type="ARBA" id="ARBA00012023"/>
    </source>
</evidence>
<evidence type="ECO:0000313" key="12">
    <source>
        <dbReference type="Proteomes" id="UP000019478"/>
    </source>
</evidence>
<comment type="caution">
    <text evidence="11">The sequence shown here is derived from an EMBL/GenBank/DDBJ whole genome shotgun (WGS) entry which is preliminary data.</text>
</comment>
<evidence type="ECO:0000256" key="7">
    <source>
        <dbReference type="ARBA" id="ARBA00022777"/>
    </source>
</evidence>
<evidence type="ECO:0000256" key="9">
    <source>
        <dbReference type="RuleBase" id="RU364126"/>
    </source>
</evidence>
<dbReference type="InterPro" id="IPR009286">
    <property type="entry name" value="Ins_P5_2-kin"/>
</dbReference>
<feature type="region of interest" description="Disordered" evidence="10">
    <location>
        <begin position="111"/>
        <end position="131"/>
    </location>
</feature>
<proteinExistence type="inferred from homology"/>
<name>W9YK61_9EURO</name>
<evidence type="ECO:0000256" key="2">
    <source>
        <dbReference type="ARBA" id="ARBA00008305"/>
    </source>
</evidence>
<accession>W9YK61</accession>
<dbReference type="RefSeq" id="XP_007734777.1">
    <property type="nucleotide sequence ID" value="XM_007736587.1"/>
</dbReference>
<dbReference type="GO" id="GO:0005524">
    <property type="term" value="F:ATP binding"/>
    <property type="evidence" value="ECO:0007669"/>
    <property type="project" value="UniProtKB-KW"/>
</dbReference>
<keyword evidence="12" id="KW-1185">Reference proteome</keyword>
<protein>
    <recommendedName>
        <fullName evidence="4 9">Inositol-pentakisphosphate 2-kinase</fullName>
        <ecNumber evidence="3 9">2.7.1.158</ecNumber>
    </recommendedName>
</protein>
<evidence type="ECO:0000256" key="5">
    <source>
        <dbReference type="ARBA" id="ARBA00022679"/>
    </source>
</evidence>
<dbReference type="STRING" id="1182542.W9YK61"/>
<organism evidence="11 12">
    <name type="scientific">Capronia epimyces CBS 606.96</name>
    <dbReference type="NCBI Taxonomy" id="1182542"/>
    <lineage>
        <taxon>Eukaryota</taxon>
        <taxon>Fungi</taxon>
        <taxon>Dikarya</taxon>
        <taxon>Ascomycota</taxon>
        <taxon>Pezizomycotina</taxon>
        <taxon>Eurotiomycetes</taxon>
        <taxon>Chaetothyriomycetidae</taxon>
        <taxon>Chaetothyriales</taxon>
        <taxon>Herpotrichiellaceae</taxon>
        <taxon>Capronia</taxon>
    </lineage>
</organism>
<dbReference type="GeneID" id="19170577"/>
<dbReference type="EC" id="2.7.1.158" evidence="3 9"/>
<evidence type="ECO:0000256" key="10">
    <source>
        <dbReference type="SAM" id="MobiDB-lite"/>
    </source>
</evidence>
<comment type="function">
    <text evidence="9">Phosphorylates Ins(1,3,4,5,6)P5 at position 2 to form Ins(1,2,3,4,5,6)P6 (InsP6 or phytate).</text>
</comment>
<dbReference type="PANTHER" id="PTHR14456:SF2">
    <property type="entry name" value="INOSITOL-PENTAKISPHOSPHATE 2-KINASE"/>
    <property type="match status" value="1"/>
</dbReference>
<evidence type="ECO:0000256" key="4">
    <source>
        <dbReference type="ARBA" id="ARBA00014846"/>
    </source>
</evidence>
<sequence length="362" mass="40194">MSTLHHSSPSCPPALTSATLQLHYLAEGAANIIYSVSVRSPPGLQHHSHCCILRLRKDLPFTKPALEVMRDFEERIGPLFGGHEHLLMKQALYPLTPEMVLDANAELREMETADSSGDRVAAEGQSKGRVRHHHRRHVYLPAYETEQNGILMQNLKEPGVDQLVEFKPKWLVQSPSAPVDARNCRTCALNAMRRKGGKHQGRGDSGFCPLDLLSGPDEGDVLQQALANVCQPAEGGIEEFLVSFRQRVQPALRHLATLQRQYGSVGLDDYRNPAGKNLDLAMALRDCSVFLALHTTTTSASDSNSSRGRVELVDVKFADLDLKTPEGRKLQKWASMEQELLDGGWYYNAEGSHCSLGRRRET</sequence>
<reference evidence="11 12" key="1">
    <citation type="submission" date="2013-03" db="EMBL/GenBank/DDBJ databases">
        <title>The Genome Sequence of Capronia epimyces CBS 606.96.</title>
        <authorList>
            <consortium name="The Broad Institute Genomics Platform"/>
            <person name="Cuomo C."/>
            <person name="de Hoog S."/>
            <person name="Gorbushina A."/>
            <person name="Walker B."/>
            <person name="Young S.K."/>
            <person name="Zeng Q."/>
            <person name="Gargeya S."/>
            <person name="Fitzgerald M."/>
            <person name="Haas B."/>
            <person name="Abouelleil A."/>
            <person name="Allen A.W."/>
            <person name="Alvarado L."/>
            <person name="Arachchi H.M."/>
            <person name="Berlin A.M."/>
            <person name="Chapman S.B."/>
            <person name="Gainer-Dewar J."/>
            <person name="Goldberg J."/>
            <person name="Griggs A."/>
            <person name="Gujja S."/>
            <person name="Hansen M."/>
            <person name="Howarth C."/>
            <person name="Imamovic A."/>
            <person name="Ireland A."/>
            <person name="Larimer J."/>
            <person name="McCowan C."/>
            <person name="Murphy C."/>
            <person name="Pearson M."/>
            <person name="Poon T.W."/>
            <person name="Priest M."/>
            <person name="Roberts A."/>
            <person name="Saif S."/>
            <person name="Shea T."/>
            <person name="Sisk P."/>
            <person name="Sykes S."/>
            <person name="Wortman J."/>
            <person name="Nusbaum C."/>
            <person name="Birren B."/>
        </authorList>
    </citation>
    <scope>NUCLEOTIDE SEQUENCE [LARGE SCALE GENOMIC DNA]</scope>
    <source>
        <strain evidence="11 12">CBS 606.96</strain>
    </source>
</reference>
<dbReference type="EMBL" id="AMGY01000005">
    <property type="protein sequence ID" value="EXJ82654.1"/>
    <property type="molecule type" value="Genomic_DNA"/>
</dbReference>
<gene>
    <name evidence="11" type="ORF">A1O3_06467</name>
</gene>
<keyword evidence="8 9" id="KW-0067">ATP-binding</keyword>
<feature type="compositionally biased region" description="Basic and acidic residues" evidence="10">
    <location>
        <begin position="111"/>
        <end position="121"/>
    </location>
</feature>
<evidence type="ECO:0000313" key="11">
    <source>
        <dbReference type="EMBL" id="EXJ82654.1"/>
    </source>
</evidence>
<dbReference type="OrthoDB" id="272370at2759"/>
<dbReference type="GO" id="GO:0005634">
    <property type="term" value="C:nucleus"/>
    <property type="evidence" value="ECO:0007669"/>
    <property type="project" value="TreeGrafter"/>
</dbReference>
<keyword evidence="6 9" id="KW-0547">Nucleotide-binding</keyword>
<dbReference type="GO" id="GO:0035299">
    <property type="term" value="F:inositol-1,3,4,5,6-pentakisphosphate 2-kinase activity"/>
    <property type="evidence" value="ECO:0007669"/>
    <property type="project" value="UniProtKB-EC"/>
</dbReference>
<dbReference type="AlphaFoldDB" id="W9YK61"/>
<evidence type="ECO:0000256" key="8">
    <source>
        <dbReference type="ARBA" id="ARBA00022840"/>
    </source>
</evidence>
<dbReference type="HOGENOM" id="CLU_031304_0_0_1"/>
<comment type="catalytic activity">
    <reaction evidence="9">
        <text>1D-myo-inositol 1,3,4,5,6-pentakisphosphate + ATP = 1D-myo-inositol hexakisphosphate + ADP + H(+)</text>
        <dbReference type="Rhea" id="RHEA:20313"/>
        <dbReference type="ChEBI" id="CHEBI:15378"/>
        <dbReference type="ChEBI" id="CHEBI:30616"/>
        <dbReference type="ChEBI" id="CHEBI:57733"/>
        <dbReference type="ChEBI" id="CHEBI:58130"/>
        <dbReference type="ChEBI" id="CHEBI:456216"/>
        <dbReference type="EC" id="2.7.1.158"/>
    </reaction>
</comment>